<gene>
    <name evidence="2" type="ORF">ACG04R_21385</name>
</gene>
<dbReference type="Proteomes" id="UP001606134">
    <property type="component" value="Unassembled WGS sequence"/>
</dbReference>
<keyword evidence="3" id="KW-1185">Reference proteome</keyword>
<protein>
    <recommendedName>
        <fullName evidence="4">Methanethiol oxidase</fullName>
    </recommendedName>
</protein>
<evidence type="ECO:0000313" key="3">
    <source>
        <dbReference type="Proteomes" id="UP001606134"/>
    </source>
</evidence>
<dbReference type="EMBL" id="JBIGIC010000012">
    <property type="protein sequence ID" value="MFG6489251.1"/>
    <property type="molecule type" value="Genomic_DNA"/>
</dbReference>
<organism evidence="2 3">
    <name type="scientific">Pelomonas candidula</name>
    <dbReference type="NCBI Taxonomy" id="3299025"/>
    <lineage>
        <taxon>Bacteria</taxon>
        <taxon>Pseudomonadati</taxon>
        <taxon>Pseudomonadota</taxon>
        <taxon>Betaproteobacteria</taxon>
        <taxon>Burkholderiales</taxon>
        <taxon>Sphaerotilaceae</taxon>
        <taxon>Roseateles</taxon>
    </lineage>
</organism>
<dbReference type="RefSeq" id="WP_394415593.1">
    <property type="nucleotide sequence ID" value="NZ_JBIGIC010000012.1"/>
</dbReference>
<feature type="chain" id="PRO_5046283669" description="Methanethiol oxidase" evidence="1">
    <location>
        <begin position="32"/>
        <end position="422"/>
    </location>
</feature>
<evidence type="ECO:0000313" key="2">
    <source>
        <dbReference type="EMBL" id="MFG6489251.1"/>
    </source>
</evidence>
<evidence type="ECO:0000256" key="1">
    <source>
        <dbReference type="SAM" id="SignalP"/>
    </source>
</evidence>
<keyword evidence="1" id="KW-0732">Signal</keyword>
<proteinExistence type="predicted"/>
<evidence type="ECO:0008006" key="4">
    <source>
        <dbReference type="Google" id="ProtNLM"/>
    </source>
</evidence>
<comment type="caution">
    <text evidence="2">The sequence shown here is derived from an EMBL/GenBank/DDBJ whole genome shotgun (WGS) entry which is preliminary data.</text>
</comment>
<sequence>MNPQTPSLFHRRVRRTLYAAALALGMNAALAATAPVRSAGTLTFVDANTVVISDWRGGQLHAFTLPPVAPGVPAYFNLKNLSGAIAKTLHTTPEKLRFEDMAVRPGSELAYITLSVEGKTANATPTPALVTVDTAGKVGVVPLDRGQRTSVAIGNIPSPDKHLWRDTPMAAYTVTDMAYADGKLYVAGLSNASFASALRVFDFPFKGDAAVASIEMYHPVHNQLETRAPIRKMVIANLNGEPTLVAAFTCSPLVTIPLKDLKDGAHIAAKTIAEFGWGSAPVGMVSFDAGQGPMVLLTHSHKSADLMSVADIADASTKPGVTTPIKWPTEPRLGLNSIYVPISGVAHISNQDKDFLVTLRRNEASGAMELVSMRKGLFLRLSDFVNEYDFADFQYGPKDGWRDVHRMLRTDEGYADLAPPKP</sequence>
<feature type="signal peptide" evidence="1">
    <location>
        <begin position="1"/>
        <end position="31"/>
    </location>
</feature>
<accession>A0ABW7HH81</accession>
<name>A0ABW7HH81_9BURK</name>
<reference evidence="2 3" key="1">
    <citation type="submission" date="2024-08" db="EMBL/GenBank/DDBJ databases">
        <authorList>
            <person name="Lu H."/>
        </authorList>
    </citation>
    <scope>NUCLEOTIDE SEQUENCE [LARGE SCALE GENOMIC DNA]</scope>
    <source>
        <strain evidence="2 3">BYS78W</strain>
    </source>
</reference>